<dbReference type="Gene3D" id="1.20.1600.10">
    <property type="entry name" value="Outer membrane efflux proteins (OEP)"/>
    <property type="match status" value="1"/>
</dbReference>
<dbReference type="SUPFAM" id="SSF56954">
    <property type="entry name" value="Outer membrane efflux proteins (OEP)"/>
    <property type="match status" value="1"/>
</dbReference>
<dbReference type="GO" id="GO:0015562">
    <property type="term" value="F:efflux transmembrane transporter activity"/>
    <property type="evidence" value="ECO:0007669"/>
    <property type="project" value="InterPro"/>
</dbReference>
<evidence type="ECO:0000256" key="5">
    <source>
        <dbReference type="ARBA" id="ARBA00022692"/>
    </source>
</evidence>
<sequence>MKRNKLKGLLKETFTFHLWGLGGFFFFLPLLGVGGSAAAQNLEDYLMIAAENNPGIQAAYAEFEAALQQAPQVKSLPDPTLTVSAFGRMVETRLGPQEARFSLMQMFPWFGTLSAKEDAATLMAEARFQAYLDTRNELFYKVSEQFFKLYELEKQLQFQNDNVMILQNYKDLALAQVRSGNGAMADVLQTDLVVEETLTATEILELQKRPLQTQFNVLLNRDKETAVAIPDTLEVIPGSSEFEPVSFEEHPRIVEVEKRLSAARSQEEVARKEGMPKVGLGIDYVIIGERMDMAVDNNGQDAVMPMLSVSLPIFRKKYKAAQKEAQFMQESYAHQKEEVENALSSEYESVIFEIEKSQKMLKLNRRQIENMDRILNLQLSSYRGEGSGFEEVLRIRQELLRYQLEIAGAEKEYFTAIARKNYITGNSFEYENQE</sequence>
<organism evidence="8 9">
    <name type="scientific">Salinimicrobium marinum</name>
    <dbReference type="NCBI Taxonomy" id="680283"/>
    <lineage>
        <taxon>Bacteria</taxon>
        <taxon>Pseudomonadati</taxon>
        <taxon>Bacteroidota</taxon>
        <taxon>Flavobacteriia</taxon>
        <taxon>Flavobacteriales</taxon>
        <taxon>Flavobacteriaceae</taxon>
        <taxon>Salinimicrobium</taxon>
    </lineage>
</organism>
<keyword evidence="5" id="KW-0812">Transmembrane</keyword>
<keyword evidence="3" id="KW-0813">Transport</keyword>
<dbReference type="EMBL" id="BMXB01000011">
    <property type="protein sequence ID" value="GHA42653.1"/>
    <property type="molecule type" value="Genomic_DNA"/>
</dbReference>
<gene>
    <name evidence="8" type="ORF">GCM10007103_24740</name>
</gene>
<comment type="similarity">
    <text evidence="2">Belongs to the outer membrane factor (OMF) (TC 1.B.17) family.</text>
</comment>
<evidence type="ECO:0000256" key="2">
    <source>
        <dbReference type="ARBA" id="ARBA00007613"/>
    </source>
</evidence>
<comment type="subcellular location">
    <subcellularLocation>
        <location evidence="1">Cell outer membrane</location>
    </subcellularLocation>
</comment>
<dbReference type="Proteomes" id="UP000610456">
    <property type="component" value="Unassembled WGS sequence"/>
</dbReference>
<reference evidence="8" key="1">
    <citation type="journal article" date="2014" name="Int. J. Syst. Evol. Microbiol.">
        <title>Complete genome sequence of Corynebacterium casei LMG S-19264T (=DSM 44701T), isolated from a smear-ripened cheese.</title>
        <authorList>
            <consortium name="US DOE Joint Genome Institute (JGI-PGF)"/>
            <person name="Walter F."/>
            <person name="Albersmeier A."/>
            <person name="Kalinowski J."/>
            <person name="Ruckert C."/>
        </authorList>
    </citation>
    <scope>NUCLEOTIDE SEQUENCE</scope>
    <source>
        <strain evidence="8">KCTC 12719</strain>
    </source>
</reference>
<evidence type="ECO:0000256" key="3">
    <source>
        <dbReference type="ARBA" id="ARBA00022448"/>
    </source>
</evidence>
<dbReference type="AlphaFoldDB" id="A0A918SIN8"/>
<comment type="caution">
    <text evidence="8">The sequence shown here is derived from an EMBL/GenBank/DDBJ whole genome shotgun (WGS) entry which is preliminary data.</text>
</comment>
<evidence type="ECO:0000256" key="6">
    <source>
        <dbReference type="ARBA" id="ARBA00023136"/>
    </source>
</evidence>
<dbReference type="PANTHER" id="PTHR30026:SF20">
    <property type="entry name" value="OUTER MEMBRANE PROTEIN TOLC"/>
    <property type="match status" value="1"/>
</dbReference>
<dbReference type="Pfam" id="PF02321">
    <property type="entry name" value="OEP"/>
    <property type="match status" value="2"/>
</dbReference>
<evidence type="ECO:0000313" key="8">
    <source>
        <dbReference type="EMBL" id="GHA42653.1"/>
    </source>
</evidence>
<name>A0A918SIN8_9FLAO</name>
<keyword evidence="6" id="KW-0472">Membrane</keyword>
<dbReference type="GO" id="GO:0009279">
    <property type="term" value="C:cell outer membrane"/>
    <property type="evidence" value="ECO:0007669"/>
    <property type="project" value="UniProtKB-SubCell"/>
</dbReference>
<dbReference type="GO" id="GO:1990281">
    <property type="term" value="C:efflux pump complex"/>
    <property type="evidence" value="ECO:0007669"/>
    <property type="project" value="TreeGrafter"/>
</dbReference>
<keyword evidence="9" id="KW-1185">Reference proteome</keyword>
<evidence type="ECO:0008006" key="10">
    <source>
        <dbReference type="Google" id="ProtNLM"/>
    </source>
</evidence>
<reference evidence="8" key="2">
    <citation type="submission" date="2020-09" db="EMBL/GenBank/DDBJ databases">
        <authorList>
            <person name="Sun Q."/>
            <person name="Kim S."/>
        </authorList>
    </citation>
    <scope>NUCLEOTIDE SEQUENCE</scope>
    <source>
        <strain evidence="8">KCTC 12719</strain>
    </source>
</reference>
<evidence type="ECO:0000256" key="4">
    <source>
        <dbReference type="ARBA" id="ARBA00022452"/>
    </source>
</evidence>
<dbReference type="PANTHER" id="PTHR30026">
    <property type="entry name" value="OUTER MEMBRANE PROTEIN TOLC"/>
    <property type="match status" value="1"/>
</dbReference>
<dbReference type="RefSeq" id="WP_189605083.1">
    <property type="nucleotide sequence ID" value="NZ_BMXB01000011.1"/>
</dbReference>
<dbReference type="InterPro" id="IPR003423">
    <property type="entry name" value="OMP_efflux"/>
</dbReference>
<evidence type="ECO:0000313" key="9">
    <source>
        <dbReference type="Proteomes" id="UP000610456"/>
    </source>
</evidence>
<dbReference type="InterPro" id="IPR051906">
    <property type="entry name" value="TolC-like"/>
</dbReference>
<protein>
    <recommendedName>
        <fullName evidence="10">Outer membrane protein TolC</fullName>
    </recommendedName>
</protein>
<accession>A0A918SIN8</accession>
<keyword evidence="7" id="KW-0998">Cell outer membrane</keyword>
<evidence type="ECO:0000256" key="7">
    <source>
        <dbReference type="ARBA" id="ARBA00023237"/>
    </source>
</evidence>
<evidence type="ECO:0000256" key="1">
    <source>
        <dbReference type="ARBA" id="ARBA00004442"/>
    </source>
</evidence>
<proteinExistence type="inferred from homology"/>
<dbReference type="GO" id="GO:0015288">
    <property type="term" value="F:porin activity"/>
    <property type="evidence" value="ECO:0007669"/>
    <property type="project" value="TreeGrafter"/>
</dbReference>
<keyword evidence="4" id="KW-1134">Transmembrane beta strand</keyword>